<dbReference type="InterPro" id="IPR003593">
    <property type="entry name" value="AAA+_ATPase"/>
</dbReference>
<sequence>MQRQHGGRAPRRGAGAPRLLARGTLVRARPDLGRRPVKDLSLADLRLAYGSVTALDGVSLEIAPGELVALVGPSGCGKSSLLAAAAGLVDLDGGRVSIGGRDVTGLEPGERNVSVVFQGLALYPTMSAARNVTFGMRMRGVPRAEAQARLIEAARLLRIEDILDRRPAQLSGGQRQRVAIARALVRDPDAFLFDEPLSSLDAALRADLRDEIRRVHARTQACALYVTHDQAEAMALGDRLAVMRAGRILQVGTPREVYNRPQTAFVAGFVGAPRMNLVPARLVAEAGVPALELGDHRLPLPGYAWSEPPEPGRPVVLGLRAEDIGRPRLGSHSLGAMRVVSLEPTGADTLARLAWGEAAIVARLERDPGVGAGDLVEIAADLSRASLFCPRTERRL</sequence>
<dbReference type="Gene3D" id="2.40.50.140">
    <property type="entry name" value="Nucleic acid-binding proteins"/>
    <property type="match status" value="1"/>
</dbReference>
<dbReference type="GO" id="GO:0005524">
    <property type="term" value="F:ATP binding"/>
    <property type="evidence" value="ECO:0007669"/>
    <property type="project" value="UniProtKB-KW"/>
</dbReference>
<dbReference type="Gene3D" id="3.40.50.300">
    <property type="entry name" value="P-loop containing nucleotide triphosphate hydrolases"/>
    <property type="match status" value="1"/>
</dbReference>
<keyword evidence="7" id="KW-0472">Membrane</keyword>
<gene>
    <name evidence="9" type="ORF">F0L46_13480</name>
</gene>
<dbReference type="InterPro" id="IPR015853">
    <property type="entry name" value="ABC_transpr_FbpC"/>
</dbReference>
<dbReference type="GO" id="GO:0055052">
    <property type="term" value="C:ATP-binding cassette (ABC) transporter complex, substrate-binding subunit-containing"/>
    <property type="evidence" value="ECO:0007669"/>
    <property type="project" value="TreeGrafter"/>
</dbReference>
<dbReference type="InterPro" id="IPR017871">
    <property type="entry name" value="ABC_transporter-like_CS"/>
</dbReference>
<keyword evidence="3" id="KW-0813">Transport</keyword>
<dbReference type="Pfam" id="PF00005">
    <property type="entry name" value="ABC_tran"/>
    <property type="match status" value="1"/>
</dbReference>
<dbReference type="Pfam" id="PF17912">
    <property type="entry name" value="OB_MalK"/>
    <property type="match status" value="1"/>
</dbReference>
<dbReference type="EMBL" id="VUOA01000023">
    <property type="protein sequence ID" value="KAA2236774.1"/>
    <property type="molecule type" value="Genomic_DNA"/>
</dbReference>
<evidence type="ECO:0000313" key="10">
    <source>
        <dbReference type="Proteomes" id="UP000323142"/>
    </source>
</evidence>
<keyword evidence="4" id="KW-1003">Cell membrane</keyword>
<reference evidence="9 10" key="2">
    <citation type="submission" date="2019-09" db="EMBL/GenBank/DDBJ databases">
        <authorList>
            <person name="Jin C."/>
        </authorList>
    </citation>
    <scope>NUCLEOTIDE SEQUENCE [LARGE SCALE GENOMIC DNA]</scope>
    <source>
        <strain evidence="9 10">BN140002</strain>
    </source>
</reference>
<dbReference type="SMART" id="SM00382">
    <property type="entry name" value="AAA"/>
    <property type="match status" value="1"/>
</dbReference>
<dbReference type="GO" id="GO:0016887">
    <property type="term" value="F:ATP hydrolysis activity"/>
    <property type="evidence" value="ECO:0007669"/>
    <property type="project" value="InterPro"/>
</dbReference>
<evidence type="ECO:0000256" key="5">
    <source>
        <dbReference type="ARBA" id="ARBA00022741"/>
    </source>
</evidence>
<evidence type="ECO:0000313" key="9">
    <source>
        <dbReference type="EMBL" id="KAA2236774.1"/>
    </source>
</evidence>
<evidence type="ECO:0000256" key="1">
    <source>
        <dbReference type="ARBA" id="ARBA00004417"/>
    </source>
</evidence>
<evidence type="ECO:0000259" key="8">
    <source>
        <dbReference type="PROSITE" id="PS50893"/>
    </source>
</evidence>
<keyword evidence="6 9" id="KW-0067">ATP-binding</keyword>
<evidence type="ECO:0000256" key="2">
    <source>
        <dbReference type="ARBA" id="ARBA00005417"/>
    </source>
</evidence>
<dbReference type="InterPro" id="IPR047641">
    <property type="entry name" value="ABC_transpr_MalK/UgpC-like"/>
</dbReference>
<dbReference type="InterPro" id="IPR027417">
    <property type="entry name" value="P-loop_NTPase"/>
</dbReference>
<dbReference type="SUPFAM" id="SSF52540">
    <property type="entry name" value="P-loop containing nucleoside triphosphate hydrolases"/>
    <property type="match status" value="1"/>
</dbReference>
<evidence type="ECO:0000256" key="3">
    <source>
        <dbReference type="ARBA" id="ARBA00022448"/>
    </source>
</evidence>
<reference evidence="9 10" key="1">
    <citation type="submission" date="2019-09" db="EMBL/GenBank/DDBJ databases">
        <title>Salinarimonas rosea gen. nov., sp. nov., a new member of the a-2 subgroup of the Proteobacteria.</title>
        <authorList>
            <person name="Liu J."/>
        </authorList>
    </citation>
    <scope>NUCLEOTIDE SEQUENCE [LARGE SCALE GENOMIC DNA]</scope>
    <source>
        <strain evidence="9 10">BN140002</strain>
    </source>
</reference>
<dbReference type="InterPro" id="IPR012340">
    <property type="entry name" value="NA-bd_OB-fold"/>
</dbReference>
<dbReference type="Proteomes" id="UP000323142">
    <property type="component" value="Unassembled WGS sequence"/>
</dbReference>
<dbReference type="GO" id="GO:0015408">
    <property type="term" value="F:ABC-type ferric iron transporter activity"/>
    <property type="evidence" value="ECO:0007669"/>
    <property type="project" value="InterPro"/>
</dbReference>
<dbReference type="AlphaFoldDB" id="A0A5B2VCQ6"/>
<comment type="caution">
    <text evidence="9">The sequence shown here is derived from an EMBL/GenBank/DDBJ whole genome shotgun (WGS) entry which is preliminary data.</text>
</comment>
<keyword evidence="5" id="KW-0547">Nucleotide-binding</keyword>
<keyword evidence="10" id="KW-1185">Reference proteome</keyword>
<name>A0A5B2VCQ6_9HYPH</name>
<feature type="domain" description="ABC transporter" evidence="8">
    <location>
        <begin position="40"/>
        <end position="270"/>
    </location>
</feature>
<organism evidence="9 10">
    <name type="scientific">Salinarimonas soli</name>
    <dbReference type="NCBI Taxonomy" id="1638099"/>
    <lineage>
        <taxon>Bacteria</taxon>
        <taxon>Pseudomonadati</taxon>
        <taxon>Pseudomonadota</taxon>
        <taxon>Alphaproteobacteria</taxon>
        <taxon>Hyphomicrobiales</taxon>
        <taxon>Salinarimonadaceae</taxon>
        <taxon>Salinarimonas</taxon>
    </lineage>
</organism>
<dbReference type="SUPFAM" id="SSF50331">
    <property type="entry name" value="MOP-like"/>
    <property type="match status" value="1"/>
</dbReference>
<evidence type="ECO:0000256" key="6">
    <source>
        <dbReference type="ARBA" id="ARBA00022840"/>
    </source>
</evidence>
<dbReference type="InterPro" id="IPR008995">
    <property type="entry name" value="Mo/tungstate-bd_C_term_dom"/>
</dbReference>
<dbReference type="PANTHER" id="PTHR43875">
    <property type="entry name" value="MALTODEXTRIN IMPORT ATP-BINDING PROTEIN MSMX"/>
    <property type="match status" value="1"/>
</dbReference>
<dbReference type="PROSITE" id="PS00211">
    <property type="entry name" value="ABC_TRANSPORTER_1"/>
    <property type="match status" value="1"/>
</dbReference>
<protein>
    <submittedName>
        <fullName evidence="9">ABC transporter ATP-binding protein</fullName>
    </submittedName>
</protein>
<dbReference type="FunFam" id="3.40.50.300:FF:000042">
    <property type="entry name" value="Maltose/maltodextrin ABC transporter, ATP-binding protein"/>
    <property type="match status" value="1"/>
</dbReference>
<dbReference type="InterPro" id="IPR003439">
    <property type="entry name" value="ABC_transporter-like_ATP-bd"/>
</dbReference>
<comment type="similarity">
    <text evidence="2">Belongs to the ABC transporter superfamily.</text>
</comment>
<dbReference type="CDD" id="cd03259">
    <property type="entry name" value="ABC_Carb_Solutes_like"/>
    <property type="match status" value="1"/>
</dbReference>
<evidence type="ECO:0000256" key="4">
    <source>
        <dbReference type="ARBA" id="ARBA00022475"/>
    </source>
</evidence>
<accession>A0A5B2VCQ6</accession>
<evidence type="ECO:0000256" key="7">
    <source>
        <dbReference type="ARBA" id="ARBA00023136"/>
    </source>
</evidence>
<dbReference type="PANTHER" id="PTHR43875:SF14">
    <property type="entry name" value="ABC TRANSPORTER ATP-BINDING PROTEIN"/>
    <property type="match status" value="1"/>
</dbReference>
<dbReference type="PROSITE" id="PS50893">
    <property type="entry name" value="ABC_TRANSPORTER_2"/>
    <property type="match status" value="1"/>
</dbReference>
<dbReference type="OrthoDB" id="9802264at2"/>
<comment type="subcellular location">
    <subcellularLocation>
        <location evidence="1">Cell inner membrane</location>
        <topology evidence="1">Peripheral membrane protein</topology>
    </subcellularLocation>
</comment>
<proteinExistence type="inferred from homology"/>
<dbReference type="InterPro" id="IPR040582">
    <property type="entry name" value="OB_MalK-like"/>
</dbReference>
<dbReference type="Gene3D" id="2.40.50.100">
    <property type="match status" value="1"/>
</dbReference>